<organism evidence="20 21">
    <name type="scientific">Andreprevotia lacus DSM 23236</name>
    <dbReference type="NCBI Taxonomy" id="1121001"/>
    <lineage>
        <taxon>Bacteria</taxon>
        <taxon>Pseudomonadati</taxon>
        <taxon>Pseudomonadota</taxon>
        <taxon>Betaproteobacteria</taxon>
        <taxon>Neisseriales</taxon>
        <taxon>Chitinibacteraceae</taxon>
        <taxon>Andreprevotia</taxon>
    </lineage>
</organism>
<dbReference type="CDD" id="cd16922">
    <property type="entry name" value="HATPase_EvgS-ArcB-TorS-like"/>
    <property type="match status" value="1"/>
</dbReference>
<evidence type="ECO:0000256" key="1">
    <source>
        <dbReference type="ARBA" id="ARBA00000085"/>
    </source>
</evidence>
<comment type="subcellular location">
    <subcellularLocation>
        <location evidence="2">Cell membrane</location>
        <topology evidence="2">Multi-pass membrane protein</topology>
    </subcellularLocation>
</comment>
<dbReference type="SUPFAM" id="SSF55874">
    <property type="entry name" value="ATPase domain of HSP90 chaperone/DNA topoisomerase II/histidine kinase"/>
    <property type="match status" value="1"/>
</dbReference>
<keyword evidence="11" id="KW-1133">Transmembrane helix</keyword>
<evidence type="ECO:0000256" key="13">
    <source>
        <dbReference type="ARBA" id="ARBA00023136"/>
    </source>
</evidence>
<feature type="domain" description="Histidine kinase" evidence="18">
    <location>
        <begin position="395"/>
        <end position="611"/>
    </location>
</feature>
<keyword evidence="5 16" id="KW-0597">Phosphoprotein</keyword>
<dbReference type="PRINTS" id="PR00344">
    <property type="entry name" value="BCTRLSENSOR"/>
</dbReference>
<dbReference type="GO" id="GO:0000155">
    <property type="term" value="F:phosphorelay sensor kinase activity"/>
    <property type="evidence" value="ECO:0007669"/>
    <property type="project" value="InterPro"/>
</dbReference>
<accession>A0A1W1X6F7</accession>
<keyword evidence="8" id="KW-0547">Nucleotide-binding</keyword>
<evidence type="ECO:0000256" key="11">
    <source>
        <dbReference type="ARBA" id="ARBA00022989"/>
    </source>
</evidence>
<dbReference type="InterPro" id="IPR001789">
    <property type="entry name" value="Sig_transdc_resp-reg_receiver"/>
</dbReference>
<keyword evidence="4" id="KW-1003">Cell membrane</keyword>
<dbReference type="Pfam" id="PF00072">
    <property type="entry name" value="Response_reg"/>
    <property type="match status" value="1"/>
</dbReference>
<keyword evidence="6" id="KW-0808">Transferase</keyword>
<dbReference type="Gene3D" id="3.30.450.40">
    <property type="match status" value="1"/>
</dbReference>
<dbReference type="PANTHER" id="PTHR45339">
    <property type="entry name" value="HYBRID SIGNAL TRANSDUCTION HISTIDINE KINASE J"/>
    <property type="match status" value="1"/>
</dbReference>
<evidence type="ECO:0000313" key="20">
    <source>
        <dbReference type="EMBL" id="SMC19522.1"/>
    </source>
</evidence>
<dbReference type="EMBL" id="FWXD01000003">
    <property type="protein sequence ID" value="SMC19522.1"/>
    <property type="molecule type" value="Genomic_DNA"/>
</dbReference>
<keyword evidence="13" id="KW-0472">Membrane</keyword>
<dbReference type="Pfam" id="PF00512">
    <property type="entry name" value="HisKA"/>
    <property type="match status" value="1"/>
</dbReference>
<dbReference type="SUPFAM" id="SSF47384">
    <property type="entry name" value="Homodimeric domain of signal transducing histidine kinase"/>
    <property type="match status" value="1"/>
</dbReference>
<dbReference type="Gene3D" id="3.30.565.10">
    <property type="entry name" value="Histidine kinase-like ATPase, C-terminal domain"/>
    <property type="match status" value="1"/>
</dbReference>
<evidence type="ECO:0000256" key="4">
    <source>
        <dbReference type="ARBA" id="ARBA00022475"/>
    </source>
</evidence>
<dbReference type="AlphaFoldDB" id="A0A1W1X6F7"/>
<evidence type="ECO:0000256" key="10">
    <source>
        <dbReference type="ARBA" id="ARBA00022840"/>
    </source>
</evidence>
<dbReference type="SUPFAM" id="SSF52172">
    <property type="entry name" value="CheY-like"/>
    <property type="match status" value="1"/>
</dbReference>
<keyword evidence="17" id="KW-0175">Coiled coil</keyword>
<dbReference type="Proteomes" id="UP000192761">
    <property type="component" value="Unassembled WGS sequence"/>
</dbReference>
<evidence type="ECO:0000256" key="7">
    <source>
        <dbReference type="ARBA" id="ARBA00022692"/>
    </source>
</evidence>
<dbReference type="RefSeq" id="WP_084089181.1">
    <property type="nucleotide sequence ID" value="NZ_FWXD01000003.1"/>
</dbReference>
<evidence type="ECO:0000256" key="16">
    <source>
        <dbReference type="PROSITE-ProRule" id="PRU00169"/>
    </source>
</evidence>
<dbReference type="PANTHER" id="PTHR45339:SF1">
    <property type="entry name" value="HYBRID SIGNAL TRANSDUCTION HISTIDINE KINASE J"/>
    <property type="match status" value="1"/>
</dbReference>
<dbReference type="GO" id="GO:0005886">
    <property type="term" value="C:plasma membrane"/>
    <property type="evidence" value="ECO:0007669"/>
    <property type="project" value="UniProtKB-SubCell"/>
</dbReference>
<protein>
    <recommendedName>
        <fullName evidence="15">Virulence sensor protein BvgS</fullName>
        <ecNumber evidence="3">2.7.13.3</ecNumber>
    </recommendedName>
</protein>
<dbReference type="InterPro" id="IPR004358">
    <property type="entry name" value="Sig_transdc_His_kin-like_C"/>
</dbReference>
<keyword evidence="10" id="KW-0067">ATP-binding</keyword>
<evidence type="ECO:0000256" key="8">
    <source>
        <dbReference type="ARBA" id="ARBA00022741"/>
    </source>
</evidence>
<dbReference type="InterPro" id="IPR003661">
    <property type="entry name" value="HisK_dim/P_dom"/>
</dbReference>
<comment type="catalytic activity">
    <reaction evidence="1">
        <text>ATP + protein L-histidine = ADP + protein N-phospho-L-histidine.</text>
        <dbReference type="EC" id="2.7.13.3"/>
    </reaction>
</comment>
<evidence type="ECO:0000256" key="6">
    <source>
        <dbReference type="ARBA" id="ARBA00022679"/>
    </source>
</evidence>
<name>A0A1W1X6F7_9NEIS</name>
<evidence type="ECO:0000256" key="9">
    <source>
        <dbReference type="ARBA" id="ARBA00022777"/>
    </source>
</evidence>
<keyword evidence="21" id="KW-1185">Reference proteome</keyword>
<dbReference type="SUPFAM" id="SSF55781">
    <property type="entry name" value="GAF domain-like"/>
    <property type="match status" value="1"/>
</dbReference>
<dbReference type="InterPro" id="IPR011006">
    <property type="entry name" value="CheY-like_superfamily"/>
</dbReference>
<keyword evidence="9 20" id="KW-0418">Kinase</keyword>
<feature type="domain" description="Response regulatory" evidence="19">
    <location>
        <begin position="740"/>
        <end position="856"/>
    </location>
</feature>
<evidence type="ECO:0000259" key="18">
    <source>
        <dbReference type="PROSITE" id="PS50109"/>
    </source>
</evidence>
<dbReference type="CDD" id="cd00082">
    <property type="entry name" value="HisKA"/>
    <property type="match status" value="1"/>
</dbReference>
<dbReference type="OrthoDB" id="5290456at2"/>
<dbReference type="SMART" id="SM00448">
    <property type="entry name" value="REC"/>
    <property type="match status" value="1"/>
</dbReference>
<dbReference type="FunFam" id="3.30.565.10:FF:000010">
    <property type="entry name" value="Sensor histidine kinase RcsC"/>
    <property type="match status" value="1"/>
</dbReference>
<evidence type="ECO:0000256" key="3">
    <source>
        <dbReference type="ARBA" id="ARBA00012438"/>
    </source>
</evidence>
<dbReference type="CDD" id="cd17546">
    <property type="entry name" value="REC_hyHK_CKI1_RcsC-like"/>
    <property type="match status" value="1"/>
</dbReference>
<dbReference type="SMART" id="SM00388">
    <property type="entry name" value="HisKA"/>
    <property type="match status" value="1"/>
</dbReference>
<dbReference type="InterPro" id="IPR003594">
    <property type="entry name" value="HATPase_dom"/>
</dbReference>
<reference evidence="20 21" key="1">
    <citation type="submission" date="2017-04" db="EMBL/GenBank/DDBJ databases">
        <authorList>
            <person name="Afonso C.L."/>
            <person name="Miller P.J."/>
            <person name="Scott M.A."/>
            <person name="Spackman E."/>
            <person name="Goraichik I."/>
            <person name="Dimitrov K.M."/>
            <person name="Suarez D.L."/>
            <person name="Swayne D.E."/>
        </authorList>
    </citation>
    <scope>NUCLEOTIDE SEQUENCE [LARGE SCALE GENOMIC DNA]</scope>
    <source>
        <strain evidence="20 21">DSM 23236</strain>
    </source>
</reference>
<sequence>MPDTAIITRSNAMSPDHFSWLRLEQWILSSDWERFCIELANRTLQAFQGRRVFLILPAAGQPEIHAQAVTGQRALAFAQPQQPEHFFGLAGEELIRQMSEPVLSIQPVDYAPHDIWDDVTASSSLYRVTLPLMHANTLVGLLYVEFGDLDHVAAILDSAAFHLECEAIASLLLERHVAHNHGRDSSPDEITERLRVGLMHAEEDRARLQKLHQVTLKLTDAPDLDELYRRAVSLSLSELDLDRVAIFETDFDKNEMRGTYGTDNNGQLTDEHWFISTLPVHPLFEESLKRPGEVIANEDAALYYNKVVVGRGWNAMIGLWLDGRMIGWIATDNFLRRRPLQPSQREMLKLFAAILSQLIGVKRVEQEMRTLNLQLAAARDHAEAANRAKSEFLATISHEIRTPLNGVLGFVQLLRETPLTGEQTDYVDTIAHSGDTLLSLINDLLDFSKIEAGKFVLESKPFDLRVAAAEACTMLGARAAEKRLALRLSIAPDLPAGYLGDAIRMKQVLVNLIGNALKFTEQGEVHVTLAPAPQGIRIAVSDTGIGIAADKLPQLFQRFYQVDSTSTRRYGGTGLGLAICKLLVEQMDGEIGVESCEAHGTTFWFTLPASPADAGPLWAAHWQALPADLATLAGCKLGWDSKAPYHDDIRTALAGAEVTWVPPEQADIVFCDNGTRHAHARGIIIPSWDVLRDLPLNSRPLKLPLLNPQYLARQLATLLRPVLLGPPRAAPHSSDAGPFRLLLAEDSSVNQRVMSYFLAKRGYEVVVAQDGQEAVQLASQFDFDLVLMDWQMPRMDGLAAAQALRAQPRSRHWPIIALTANAGNDNESQCLEAGMNAFIAKPIDLQKLDALIRHWLPAAKPH</sequence>
<comment type="function">
    <text evidence="14">Member of the two-component regulatory system BvgS/BvgA. Phosphorylates BvgA via a four-step phosphorelay in response to environmental signals.</text>
</comment>
<dbReference type="STRING" id="1121001.SAMN02745857_00726"/>
<proteinExistence type="predicted"/>
<dbReference type="SMART" id="SM00387">
    <property type="entry name" value="HATPase_c"/>
    <property type="match status" value="1"/>
</dbReference>
<dbReference type="EC" id="2.7.13.3" evidence="3"/>
<keyword evidence="7" id="KW-0812">Transmembrane</keyword>
<evidence type="ECO:0000256" key="15">
    <source>
        <dbReference type="ARBA" id="ARBA00070152"/>
    </source>
</evidence>
<dbReference type="PROSITE" id="PS50109">
    <property type="entry name" value="HIS_KIN"/>
    <property type="match status" value="1"/>
</dbReference>
<dbReference type="Gene3D" id="1.10.287.130">
    <property type="match status" value="1"/>
</dbReference>
<dbReference type="InterPro" id="IPR036890">
    <property type="entry name" value="HATPase_C_sf"/>
</dbReference>
<dbReference type="GO" id="GO:0005524">
    <property type="term" value="F:ATP binding"/>
    <property type="evidence" value="ECO:0007669"/>
    <property type="project" value="UniProtKB-KW"/>
</dbReference>
<dbReference type="Pfam" id="PF02518">
    <property type="entry name" value="HATPase_c"/>
    <property type="match status" value="1"/>
</dbReference>
<evidence type="ECO:0000256" key="2">
    <source>
        <dbReference type="ARBA" id="ARBA00004651"/>
    </source>
</evidence>
<keyword evidence="12" id="KW-0902">Two-component regulatory system</keyword>
<evidence type="ECO:0000256" key="5">
    <source>
        <dbReference type="ARBA" id="ARBA00022553"/>
    </source>
</evidence>
<dbReference type="InterPro" id="IPR029016">
    <property type="entry name" value="GAF-like_dom_sf"/>
</dbReference>
<feature type="modified residue" description="4-aspartylphosphate" evidence="16">
    <location>
        <position position="789"/>
    </location>
</feature>
<dbReference type="FunFam" id="1.10.287.130:FF:000003">
    <property type="entry name" value="Histidine kinase"/>
    <property type="match status" value="1"/>
</dbReference>
<gene>
    <name evidence="20" type="ORF">SAMN02745857_00726</name>
</gene>
<dbReference type="InterPro" id="IPR005467">
    <property type="entry name" value="His_kinase_dom"/>
</dbReference>
<evidence type="ECO:0000256" key="14">
    <source>
        <dbReference type="ARBA" id="ARBA00058004"/>
    </source>
</evidence>
<evidence type="ECO:0000256" key="12">
    <source>
        <dbReference type="ARBA" id="ARBA00023012"/>
    </source>
</evidence>
<dbReference type="InterPro" id="IPR036097">
    <property type="entry name" value="HisK_dim/P_sf"/>
</dbReference>
<feature type="coiled-coil region" evidence="17">
    <location>
        <begin position="361"/>
        <end position="388"/>
    </location>
</feature>
<evidence type="ECO:0000313" key="21">
    <source>
        <dbReference type="Proteomes" id="UP000192761"/>
    </source>
</evidence>
<evidence type="ECO:0000259" key="19">
    <source>
        <dbReference type="PROSITE" id="PS50110"/>
    </source>
</evidence>
<evidence type="ECO:0000256" key="17">
    <source>
        <dbReference type="SAM" id="Coils"/>
    </source>
</evidence>
<dbReference type="PROSITE" id="PS50110">
    <property type="entry name" value="RESPONSE_REGULATORY"/>
    <property type="match status" value="1"/>
</dbReference>
<dbReference type="Gene3D" id="3.40.50.2300">
    <property type="match status" value="1"/>
</dbReference>